<feature type="compositionally biased region" description="Polar residues" evidence="1">
    <location>
        <begin position="12"/>
        <end position="22"/>
    </location>
</feature>
<reference evidence="2" key="1">
    <citation type="journal article" date="2020" name="Stud. Mycol.">
        <title>101 Dothideomycetes genomes: a test case for predicting lifestyles and emergence of pathogens.</title>
        <authorList>
            <person name="Haridas S."/>
            <person name="Albert R."/>
            <person name="Binder M."/>
            <person name="Bloem J."/>
            <person name="Labutti K."/>
            <person name="Salamov A."/>
            <person name="Andreopoulos B."/>
            <person name="Baker S."/>
            <person name="Barry K."/>
            <person name="Bills G."/>
            <person name="Bluhm B."/>
            <person name="Cannon C."/>
            <person name="Castanera R."/>
            <person name="Culley D."/>
            <person name="Daum C."/>
            <person name="Ezra D."/>
            <person name="Gonzalez J."/>
            <person name="Henrissat B."/>
            <person name="Kuo A."/>
            <person name="Liang C."/>
            <person name="Lipzen A."/>
            <person name="Lutzoni F."/>
            <person name="Magnuson J."/>
            <person name="Mondo S."/>
            <person name="Nolan M."/>
            <person name="Ohm R."/>
            <person name="Pangilinan J."/>
            <person name="Park H.-J."/>
            <person name="Ramirez L."/>
            <person name="Alfaro M."/>
            <person name="Sun H."/>
            <person name="Tritt A."/>
            <person name="Yoshinaga Y."/>
            <person name="Zwiers L.-H."/>
            <person name="Turgeon B."/>
            <person name="Goodwin S."/>
            <person name="Spatafora J."/>
            <person name="Crous P."/>
            <person name="Grigoriev I."/>
        </authorList>
    </citation>
    <scope>NUCLEOTIDE SEQUENCE</scope>
    <source>
        <strain evidence="2">CBS 260.36</strain>
    </source>
</reference>
<sequence>MTARTEVLERANATTDSNNSSPLRGRRGQPSHSSSNSNQTIRATWTGKLFIITGLAPHQNPPSTSANGIKPSQYASPTKSATSRGANGMSKPGSRARNPRGPLKRKRSSINESFADSQDGALTPSDPSQRTSQEGSGSDQDSLSARRDDDDQDSASGDLPATGTNTELPAEGPVRRKRRRRGERLLEQSLAISRPPSPQLPLVSEELDKLLEIDLPPPFLSRSPSPDLDDPNDEASAIYRSLFEPLTKADVFVTALTKINPAQRRTDNLYELAANTAAALRIWQDEYLEIDRRTAPHAPIPRKPATGNRQPLSPTLFEDQKESDIYDYILDLKKLGHQNPIAQKVIRDASGRELRQRAIKGRVTADTQLVNAGHSVSDEEGGRRSRTRKPVSKYDGVAGGGRRKRDIGQLSETVEGDAPAKRGRWGGRGRGGRGRGRGGRGGAALLAKRIREMREASAVTATSASADDDSASENGAYETYSREGSAAPSREMLSPGQMDFDDQLNEHTGLTKRKGRPKGSKNLHVRSDKGIPKGPRQPKAGTGDSQLTSPSRATSQAGTTAASSGKATGSQTPRTGAGGRTAPKSEKRSESMTAWWARRKAAAAEAKRQAAEAAGQAAPPVEPKGKAEKTAEKQETKSAASQQYIANQGVSQAPVPSTVPSGSPYTAPQRFSNGPSPSQGLPPVPHQPHLQQPHGQVPHYAQSSPLPPYAAPATTAQYHSPLRQPAYPLPPMSAASPQTHHAFPHQPPDQKMQGLPPPPPQFYHDPRYDPQQQQRDRDRELYRQDNLPPPPPHGYPGQGYPPPPPGGAQYMPYHPPGGYAPPGQPGPPPGQHHRHHPPPGGRGEPRRDQY</sequence>
<dbReference type="AlphaFoldDB" id="A0A9P4IZ78"/>
<evidence type="ECO:0000313" key="3">
    <source>
        <dbReference type="Proteomes" id="UP000799439"/>
    </source>
</evidence>
<dbReference type="EMBL" id="ML996087">
    <property type="protein sequence ID" value="KAF2151644.1"/>
    <property type="molecule type" value="Genomic_DNA"/>
</dbReference>
<proteinExistence type="predicted"/>
<feature type="compositionally biased region" description="Pro residues" evidence="1">
    <location>
        <begin position="787"/>
        <end position="806"/>
    </location>
</feature>
<keyword evidence="3" id="KW-1185">Reference proteome</keyword>
<protein>
    <submittedName>
        <fullName evidence="2">Uncharacterized protein</fullName>
    </submittedName>
</protein>
<feature type="compositionally biased region" description="Low complexity" evidence="1">
    <location>
        <begin position="687"/>
        <end position="704"/>
    </location>
</feature>
<feature type="region of interest" description="Disordered" evidence="1">
    <location>
        <begin position="369"/>
        <end position="442"/>
    </location>
</feature>
<feature type="region of interest" description="Disordered" evidence="1">
    <location>
        <begin position="458"/>
        <end position="850"/>
    </location>
</feature>
<feature type="compositionally biased region" description="Polar residues" evidence="1">
    <location>
        <begin position="641"/>
        <end position="678"/>
    </location>
</feature>
<feature type="compositionally biased region" description="Basic and acidic residues" evidence="1">
    <location>
        <begin position="623"/>
        <end position="636"/>
    </location>
</feature>
<feature type="region of interest" description="Disordered" evidence="1">
    <location>
        <begin position="295"/>
        <end position="317"/>
    </location>
</feature>
<dbReference type="OrthoDB" id="4115400at2759"/>
<feature type="compositionally biased region" description="Basic residues" evidence="1">
    <location>
        <begin position="421"/>
        <end position="438"/>
    </location>
</feature>
<evidence type="ECO:0000256" key="1">
    <source>
        <dbReference type="SAM" id="MobiDB-lite"/>
    </source>
</evidence>
<evidence type="ECO:0000313" key="2">
    <source>
        <dbReference type="EMBL" id="KAF2151644.1"/>
    </source>
</evidence>
<feature type="compositionally biased region" description="Polar residues" evidence="1">
    <location>
        <begin position="30"/>
        <end position="43"/>
    </location>
</feature>
<feature type="compositionally biased region" description="Polar residues" evidence="1">
    <location>
        <begin position="73"/>
        <end position="85"/>
    </location>
</feature>
<comment type="caution">
    <text evidence="2">The sequence shown here is derived from an EMBL/GenBank/DDBJ whole genome shotgun (WGS) entry which is preliminary data.</text>
</comment>
<feature type="compositionally biased region" description="Low complexity" evidence="1">
    <location>
        <begin position="551"/>
        <end position="572"/>
    </location>
</feature>
<feature type="region of interest" description="Disordered" evidence="1">
    <location>
        <begin position="1"/>
        <end position="200"/>
    </location>
</feature>
<feature type="compositionally biased region" description="Basic and acidic residues" evidence="1">
    <location>
        <begin position="764"/>
        <end position="783"/>
    </location>
</feature>
<feature type="compositionally biased region" description="Pro residues" evidence="1">
    <location>
        <begin position="813"/>
        <end position="830"/>
    </location>
</feature>
<feature type="compositionally biased region" description="Basic residues" evidence="1">
    <location>
        <begin position="510"/>
        <end position="524"/>
    </location>
</feature>
<dbReference type="Proteomes" id="UP000799439">
    <property type="component" value="Unassembled WGS sequence"/>
</dbReference>
<organism evidence="2 3">
    <name type="scientific">Myriangium duriaei CBS 260.36</name>
    <dbReference type="NCBI Taxonomy" id="1168546"/>
    <lineage>
        <taxon>Eukaryota</taxon>
        <taxon>Fungi</taxon>
        <taxon>Dikarya</taxon>
        <taxon>Ascomycota</taxon>
        <taxon>Pezizomycotina</taxon>
        <taxon>Dothideomycetes</taxon>
        <taxon>Dothideomycetidae</taxon>
        <taxon>Myriangiales</taxon>
        <taxon>Myriangiaceae</taxon>
        <taxon>Myriangium</taxon>
    </lineage>
</organism>
<name>A0A9P4IZ78_9PEZI</name>
<accession>A0A9P4IZ78</accession>
<feature type="compositionally biased region" description="Polar residues" evidence="1">
    <location>
        <begin position="125"/>
        <end position="137"/>
    </location>
</feature>
<gene>
    <name evidence="2" type="ORF">K461DRAFT_268792</name>
</gene>